<sequence>MLSHILIRDFAIIEHLELELTCGMTALTGETGAGKSILIDAIGLVLGDRADSGVVRAGAERAEISAGFDLGAQPNALAWLRAHDLEDDDGACTLRRIVTREGRARAYIGGTPVALQALREFGEQLVDIHGQHAHQSLLHRDAQRGLLDLQAGHAALLEELAAAHRQWTELKASLAAIEDDAQHRQARLELVEFQCGELETAAPRAGEADELEDEHRRLAHASQLLEAAQAAYGLAYDGEPDANGLLSHAVDALDHAASLDPRLDQSLALLRNAQIEVQEAAAELRRYLDDLQIDPARLDEIGARLALLQSLARKHHCEIDELPERLSALQQERESLVDHDSHRTRLNAKLASAAERYRALAERVSAGRREAATTLGHEVTEAMQTLGMSGGRFAVAVENEPRAKPSHHGIDQVEFQVSANPGQPLRPLAKVASGGELSRISLALQLAATRDRRLPTLIFDEVDSGIGGGVAEVVGRMLRRLGADRQILCVTHLPQVAAQAHQQLAVRKIKDSDSTETLIEPLITEPARIDELARMLGGVRITPQSQAHAQEMLRGAQEG</sequence>
<dbReference type="CDD" id="cd03241">
    <property type="entry name" value="ABC_RecN"/>
    <property type="match status" value="2"/>
</dbReference>
<evidence type="ECO:0000313" key="12">
    <source>
        <dbReference type="EMBL" id="OBS10327.1"/>
    </source>
</evidence>
<dbReference type="InterPro" id="IPR004604">
    <property type="entry name" value="DNA_recomb/repair_RecN"/>
</dbReference>
<proteinExistence type="inferred from homology"/>
<evidence type="ECO:0000256" key="9">
    <source>
        <dbReference type="PIRNR" id="PIRNR003128"/>
    </source>
</evidence>
<evidence type="ECO:0000256" key="5">
    <source>
        <dbReference type="ARBA" id="ARBA00022763"/>
    </source>
</evidence>
<evidence type="ECO:0000256" key="6">
    <source>
        <dbReference type="ARBA" id="ARBA00022840"/>
    </source>
</evidence>
<keyword evidence="5 9" id="KW-0227">DNA damage</keyword>
<keyword evidence="4" id="KW-0547">Nucleotide-binding</keyword>
<dbReference type="Pfam" id="PF02463">
    <property type="entry name" value="SMC_N"/>
    <property type="match status" value="1"/>
</dbReference>
<evidence type="ECO:0000256" key="3">
    <source>
        <dbReference type="ARBA" id="ARBA00021315"/>
    </source>
</evidence>
<dbReference type="FunFam" id="3.40.50.300:FF:000319">
    <property type="entry name" value="DNA repair protein RecN"/>
    <property type="match status" value="1"/>
</dbReference>
<dbReference type="Gene3D" id="3.40.50.300">
    <property type="entry name" value="P-loop containing nucleotide triphosphate hydrolases"/>
    <property type="match status" value="2"/>
</dbReference>
<evidence type="ECO:0000256" key="4">
    <source>
        <dbReference type="ARBA" id="ARBA00022741"/>
    </source>
</evidence>
<evidence type="ECO:0000256" key="8">
    <source>
        <dbReference type="ARBA" id="ARBA00033408"/>
    </source>
</evidence>
<dbReference type="GO" id="GO:0005524">
    <property type="term" value="F:ATP binding"/>
    <property type="evidence" value="ECO:0007669"/>
    <property type="project" value="UniProtKB-KW"/>
</dbReference>
<comment type="similarity">
    <text evidence="2 9">Belongs to the RecN family.</text>
</comment>
<evidence type="ECO:0000256" key="2">
    <source>
        <dbReference type="ARBA" id="ARBA00009441"/>
    </source>
</evidence>
<dbReference type="RefSeq" id="WP_065089052.1">
    <property type="nucleotide sequence ID" value="NZ_JQSG02000001.1"/>
</dbReference>
<organism evidence="12 13">
    <name type="scientific">Acidihalobacter prosperus</name>
    <dbReference type="NCBI Taxonomy" id="160660"/>
    <lineage>
        <taxon>Bacteria</taxon>
        <taxon>Pseudomonadati</taxon>
        <taxon>Pseudomonadota</taxon>
        <taxon>Gammaproteobacteria</taxon>
        <taxon>Chromatiales</taxon>
        <taxon>Ectothiorhodospiraceae</taxon>
        <taxon>Acidihalobacter</taxon>
    </lineage>
</organism>
<dbReference type="AlphaFoldDB" id="A0A1A6C6Z3"/>
<gene>
    <name evidence="12" type="ORF">Thpro_020043</name>
</gene>
<dbReference type="PANTHER" id="PTHR11059">
    <property type="entry name" value="DNA REPAIR PROTEIN RECN"/>
    <property type="match status" value="1"/>
</dbReference>
<dbReference type="GO" id="GO:0009432">
    <property type="term" value="P:SOS response"/>
    <property type="evidence" value="ECO:0007669"/>
    <property type="project" value="UniProtKB-ARBA"/>
</dbReference>
<comment type="function">
    <text evidence="1 9">May be involved in recombinational repair of damaged DNA.</text>
</comment>
<protein>
    <recommendedName>
        <fullName evidence="3 9">DNA repair protein RecN</fullName>
    </recommendedName>
    <alternativeName>
        <fullName evidence="8 9">Recombination protein N</fullName>
    </alternativeName>
</protein>
<evidence type="ECO:0000259" key="11">
    <source>
        <dbReference type="Pfam" id="PF02463"/>
    </source>
</evidence>
<feature type="coiled-coil region" evidence="10">
    <location>
        <begin position="263"/>
        <end position="290"/>
    </location>
</feature>
<reference evidence="12 13" key="1">
    <citation type="journal article" date="2014" name="Genome Announc.">
        <title>Draft Genome Sequence of the Iron-Oxidizing, Acidophilic, and Halotolerant 'Thiobacillus prosperus' Type Strain DSM 5130.</title>
        <authorList>
            <person name="Ossandon F.J."/>
            <person name="Cardenas J.P."/>
            <person name="Corbett M."/>
            <person name="Quatrini R."/>
            <person name="Holmes D.S."/>
            <person name="Watkin E."/>
        </authorList>
    </citation>
    <scope>NUCLEOTIDE SEQUENCE [LARGE SCALE GENOMIC DNA]</scope>
    <source>
        <strain evidence="12 13">DSM 5130</strain>
    </source>
</reference>
<feature type="domain" description="RecF/RecN/SMC N-terminal" evidence="11">
    <location>
        <begin position="1"/>
        <end position="511"/>
    </location>
</feature>
<keyword evidence="6" id="KW-0067">ATP-binding</keyword>
<name>A0A1A6C6Z3_9GAMM</name>
<accession>A0A1A6C6Z3</accession>
<dbReference type="NCBIfam" id="TIGR00634">
    <property type="entry name" value="recN"/>
    <property type="match status" value="1"/>
</dbReference>
<dbReference type="NCBIfam" id="NF008121">
    <property type="entry name" value="PRK10869.1"/>
    <property type="match status" value="1"/>
</dbReference>
<dbReference type="PANTHER" id="PTHR11059:SF0">
    <property type="entry name" value="DNA REPAIR PROTEIN RECN"/>
    <property type="match status" value="1"/>
</dbReference>
<keyword evidence="13" id="KW-1185">Reference proteome</keyword>
<dbReference type="InterPro" id="IPR027417">
    <property type="entry name" value="P-loop_NTPase"/>
</dbReference>
<keyword evidence="10" id="KW-0175">Coiled coil</keyword>
<dbReference type="Proteomes" id="UP000029273">
    <property type="component" value="Unassembled WGS sequence"/>
</dbReference>
<dbReference type="OrthoDB" id="9806954at2"/>
<keyword evidence="7 9" id="KW-0234">DNA repair</keyword>
<dbReference type="SUPFAM" id="SSF52540">
    <property type="entry name" value="P-loop containing nucleoside triphosphate hydrolases"/>
    <property type="match status" value="2"/>
</dbReference>
<evidence type="ECO:0000256" key="7">
    <source>
        <dbReference type="ARBA" id="ARBA00023204"/>
    </source>
</evidence>
<dbReference type="GO" id="GO:0006281">
    <property type="term" value="P:DNA repair"/>
    <property type="evidence" value="ECO:0007669"/>
    <property type="project" value="UniProtKB-KW"/>
</dbReference>
<evidence type="ECO:0000313" key="13">
    <source>
        <dbReference type="Proteomes" id="UP000029273"/>
    </source>
</evidence>
<dbReference type="GO" id="GO:0043590">
    <property type="term" value="C:bacterial nucleoid"/>
    <property type="evidence" value="ECO:0007669"/>
    <property type="project" value="TreeGrafter"/>
</dbReference>
<comment type="caution">
    <text evidence="12">The sequence shown here is derived from an EMBL/GenBank/DDBJ whole genome shotgun (WGS) entry which is preliminary data.</text>
</comment>
<evidence type="ECO:0000256" key="1">
    <source>
        <dbReference type="ARBA" id="ARBA00003618"/>
    </source>
</evidence>
<dbReference type="FunFam" id="3.40.50.300:FF:000356">
    <property type="entry name" value="DNA repair protein RecN"/>
    <property type="match status" value="1"/>
</dbReference>
<dbReference type="EMBL" id="JQSG02000001">
    <property type="protein sequence ID" value="OBS10327.1"/>
    <property type="molecule type" value="Genomic_DNA"/>
</dbReference>
<dbReference type="InterPro" id="IPR003395">
    <property type="entry name" value="RecF/RecN/SMC_N"/>
</dbReference>
<dbReference type="PIRSF" id="PIRSF003128">
    <property type="entry name" value="RecN"/>
    <property type="match status" value="1"/>
</dbReference>
<dbReference type="GO" id="GO:0006310">
    <property type="term" value="P:DNA recombination"/>
    <property type="evidence" value="ECO:0007669"/>
    <property type="project" value="InterPro"/>
</dbReference>
<evidence type="ECO:0000256" key="10">
    <source>
        <dbReference type="SAM" id="Coils"/>
    </source>
</evidence>